<dbReference type="EMBL" id="KN832986">
    <property type="protein sequence ID" value="KIM84792.1"/>
    <property type="molecule type" value="Genomic_DNA"/>
</dbReference>
<dbReference type="Proteomes" id="UP000054166">
    <property type="component" value="Unassembled WGS sequence"/>
</dbReference>
<protein>
    <submittedName>
        <fullName evidence="2">Uncharacterized protein</fullName>
    </submittedName>
</protein>
<dbReference type="HOGENOM" id="CLU_040437_0_0_1"/>
<feature type="region of interest" description="Disordered" evidence="1">
    <location>
        <begin position="315"/>
        <end position="334"/>
    </location>
</feature>
<evidence type="ECO:0000313" key="3">
    <source>
        <dbReference type="Proteomes" id="UP000054166"/>
    </source>
</evidence>
<accession>A0A0C3C582</accession>
<evidence type="ECO:0000256" key="1">
    <source>
        <dbReference type="SAM" id="MobiDB-lite"/>
    </source>
</evidence>
<sequence>MENNDIAEMSRQTSRLLSTWENNQRYGIVHRSECHICGLYKEHVADAALDNESSFQIARDELKRQHETLFSNGIAEGRRLQRLDDEVEWDAAREELALIRAQLEATLAEHRRYKQRVEVAEIRRDNWETIWKPSKGLFGMRTGEGWRKSEADGQPVAAPVRSPSPVGSSLSDTSFLTPADGTEVSQELPDSPVTRNDGTLPLQKSLAVQPSVQNVGDFRSISGTNRGCSGTDADQNVECPTAALWQTVGDAPIRTPRFIKQMDKLLKEANTPGNIEHYKKVKALCTEAHLAKDQKTDLQKYLLVKWKTPDWVKGPRPSFSDATNTVSGPPTNPLHDDPPEAWVVYYTAFPASCPLGVRRDIDGKPRLADMRASRIVARLRPDMMLDEHTTRAARMQFKEIAIRHLFSIPGRYHRILTNKNNAVTPQVTYQPFKCQPGDITLDRVALHFAKCGISIAIAESDLEPWAEECVSKWDEVGRV</sequence>
<name>A0A0C3C582_PILCF</name>
<feature type="compositionally biased region" description="Low complexity" evidence="1">
    <location>
        <begin position="155"/>
        <end position="169"/>
    </location>
</feature>
<proteinExistence type="predicted"/>
<dbReference type="AlphaFoldDB" id="A0A0C3C582"/>
<feature type="region of interest" description="Disordered" evidence="1">
    <location>
        <begin position="145"/>
        <end position="196"/>
    </location>
</feature>
<evidence type="ECO:0000313" key="2">
    <source>
        <dbReference type="EMBL" id="KIM84792.1"/>
    </source>
</evidence>
<gene>
    <name evidence="2" type="ORF">PILCRDRAFT_369279</name>
</gene>
<reference evidence="3" key="2">
    <citation type="submission" date="2015-01" db="EMBL/GenBank/DDBJ databases">
        <title>Evolutionary Origins and Diversification of the Mycorrhizal Mutualists.</title>
        <authorList>
            <consortium name="DOE Joint Genome Institute"/>
            <consortium name="Mycorrhizal Genomics Consortium"/>
            <person name="Kohler A."/>
            <person name="Kuo A."/>
            <person name="Nagy L.G."/>
            <person name="Floudas D."/>
            <person name="Copeland A."/>
            <person name="Barry K.W."/>
            <person name="Cichocki N."/>
            <person name="Veneault-Fourrey C."/>
            <person name="LaButti K."/>
            <person name="Lindquist E.A."/>
            <person name="Lipzen A."/>
            <person name="Lundell T."/>
            <person name="Morin E."/>
            <person name="Murat C."/>
            <person name="Riley R."/>
            <person name="Ohm R."/>
            <person name="Sun H."/>
            <person name="Tunlid A."/>
            <person name="Henrissat B."/>
            <person name="Grigoriev I.V."/>
            <person name="Hibbett D.S."/>
            <person name="Martin F."/>
        </authorList>
    </citation>
    <scope>NUCLEOTIDE SEQUENCE [LARGE SCALE GENOMIC DNA]</scope>
    <source>
        <strain evidence="3">F 1598</strain>
    </source>
</reference>
<reference evidence="2 3" key="1">
    <citation type="submission" date="2014-04" db="EMBL/GenBank/DDBJ databases">
        <authorList>
            <consortium name="DOE Joint Genome Institute"/>
            <person name="Kuo A."/>
            <person name="Tarkka M."/>
            <person name="Buscot F."/>
            <person name="Kohler A."/>
            <person name="Nagy L.G."/>
            <person name="Floudas D."/>
            <person name="Copeland A."/>
            <person name="Barry K.W."/>
            <person name="Cichocki N."/>
            <person name="Veneault-Fourrey C."/>
            <person name="LaButti K."/>
            <person name="Lindquist E.A."/>
            <person name="Lipzen A."/>
            <person name="Lundell T."/>
            <person name="Morin E."/>
            <person name="Murat C."/>
            <person name="Sun H."/>
            <person name="Tunlid A."/>
            <person name="Henrissat B."/>
            <person name="Grigoriev I.V."/>
            <person name="Hibbett D.S."/>
            <person name="Martin F."/>
            <person name="Nordberg H.P."/>
            <person name="Cantor M.N."/>
            <person name="Hua S.X."/>
        </authorList>
    </citation>
    <scope>NUCLEOTIDE SEQUENCE [LARGE SCALE GENOMIC DNA]</scope>
    <source>
        <strain evidence="2 3">F 1598</strain>
    </source>
</reference>
<dbReference type="InParanoid" id="A0A0C3C582"/>
<keyword evidence="3" id="KW-1185">Reference proteome</keyword>
<feature type="compositionally biased region" description="Polar residues" evidence="1">
    <location>
        <begin position="320"/>
        <end position="329"/>
    </location>
</feature>
<organism evidence="2 3">
    <name type="scientific">Piloderma croceum (strain F 1598)</name>
    <dbReference type="NCBI Taxonomy" id="765440"/>
    <lineage>
        <taxon>Eukaryota</taxon>
        <taxon>Fungi</taxon>
        <taxon>Dikarya</taxon>
        <taxon>Basidiomycota</taxon>
        <taxon>Agaricomycotina</taxon>
        <taxon>Agaricomycetes</taxon>
        <taxon>Agaricomycetidae</taxon>
        <taxon>Atheliales</taxon>
        <taxon>Atheliaceae</taxon>
        <taxon>Piloderma</taxon>
    </lineage>
</organism>
<dbReference type="OrthoDB" id="2953420at2759"/>